<dbReference type="RefSeq" id="WP_209370736.1">
    <property type="nucleotide sequence ID" value="NZ_JAGIZA010000002.1"/>
</dbReference>
<name>A0A940MW13_9PROT</name>
<gene>
    <name evidence="1" type="ORF">J5Y10_03455</name>
</gene>
<organism evidence="1 2">
    <name type="scientific">Roseomonas indoligenes</name>
    <dbReference type="NCBI Taxonomy" id="2820811"/>
    <lineage>
        <taxon>Bacteria</taxon>
        <taxon>Pseudomonadati</taxon>
        <taxon>Pseudomonadota</taxon>
        <taxon>Alphaproteobacteria</taxon>
        <taxon>Acetobacterales</taxon>
        <taxon>Roseomonadaceae</taxon>
        <taxon>Roseomonas</taxon>
    </lineage>
</organism>
<evidence type="ECO:0000313" key="2">
    <source>
        <dbReference type="Proteomes" id="UP000677537"/>
    </source>
</evidence>
<protein>
    <submittedName>
        <fullName evidence="1">Uncharacterized protein</fullName>
    </submittedName>
</protein>
<comment type="caution">
    <text evidence="1">The sequence shown here is derived from an EMBL/GenBank/DDBJ whole genome shotgun (WGS) entry which is preliminary data.</text>
</comment>
<evidence type="ECO:0000313" key="1">
    <source>
        <dbReference type="EMBL" id="MBP0491829.1"/>
    </source>
</evidence>
<accession>A0A940MW13</accession>
<proteinExistence type="predicted"/>
<keyword evidence="2" id="KW-1185">Reference proteome</keyword>
<sequence>MLSAISELADHARTYRLGQVDEVLTELLALLYAEQDRAPATRSSSLSWGAPFADGN</sequence>
<dbReference type="EMBL" id="JAGIZA010000002">
    <property type="protein sequence ID" value="MBP0491829.1"/>
    <property type="molecule type" value="Genomic_DNA"/>
</dbReference>
<reference evidence="1" key="1">
    <citation type="submission" date="2021-03" db="EMBL/GenBank/DDBJ databases">
        <authorList>
            <person name="So Y."/>
        </authorList>
    </citation>
    <scope>NUCLEOTIDE SEQUENCE</scope>
    <source>
        <strain evidence="1">SG15</strain>
    </source>
</reference>
<dbReference type="Proteomes" id="UP000677537">
    <property type="component" value="Unassembled WGS sequence"/>
</dbReference>
<dbReference type="AlphaFoldDB" id="A0A940MW13"/>